<dbReference type="EMBL" id="CP001100">
    <property type="protein sequence ID" value="ACF12759.1"/>
    <property type="molecule type" value="Genomic_DNA"/>
</dbReference>
<gene>
    <name evidence="2" type="ordered locus">Ctha_0288</name>
</gene>
<dbReference type="HOGENOM" id="CLU_025856_0_0_10"/>
<proteinExistence type="predicted"/>
<evidence type="ECO:0000313" key="3">
    <source>
        <dbReference type="Proteomes" id="UP000001208"/>
    </source>
</evidence>
<name>B3QTL3_CHLT3</name>
<evidence type="ECO:0000256" key="1">
    <source>
        <dbReference type="SAM" id="MobiDB-lite"/>
    </source>
</evidence>
<evidence type="ECO:0000313" key="2">
    <source>
        <dbReference type="EMBL" id="ACF12759.1"/>
    </source>
</evidence>
<dbReference type="RefSeq" id="WP_012498843.1">
    <property type="nucleotide sequence ID" value="NC_011026.1"/>
</dbReference>
<sequence length="451" mass="50783">METIKLYAAKHAEEAHIQEFFRRNLLQLGERPIAAFDGFFYESKNEQIGSVAFQDYLIFSDKSLYLWARGADKDYLDRFDLGTVSITAKQRDKNTSTVEIVLNRKAKESIYLVFDLVPVEEAEKIVLLQVLIETVLEEHLGKNYLEEIPQEIADKIYTTGIDSCPPKVFELAPYQNEGNEAVGTSIPPQSSMGIPGMGYVQNFQDQSNNSHIGYGQDLLEQFKARHSFSGYQGGAAQQGSRMFGNQQYPGSMPFNSSRPFGQNPQNMSPNGAQRPPEIDMATMKQMSEMVKELIASIPEEYKEQFKHDLRKIPENFQKLPDNFVESVNALNELLQNVSSNKQTQDFLIDVIQAAVKSDGLFGAASKFVKTVVPTPPMPGNRRKNEYERKDSFGGKVYEDGSAKTEKSSEAKKPIKDNSDSIWQSSKKEEASDDDSSSRSRRKKIKVKSDNG</sequence>
<dbReference type="OrthoDB" id="593564at2"/>
<dbReference type="eggNOG" id="ENOG502ZBQG">
    <property type="taxonomic scope" value="Bacteria"/>
</dbReference>
<dbReference type="KEGG" id="cts:Ctha_0288"/>
<dbReference type="STRING" id="517418.Ctha_0288"/>
<accession>B3QTL3</accession>
<dbReference type="AlphaFoldDB" id="B3QTL3"/>
<feature type="compositionally biased region" description="Basic and acidic residues" evidence="1">
    <location>
        <begin position="382"/>
        <end position="418"/>
    </location>
</feature>
<dbReference type="Proteomes" id="UP000001208">
    <property type="component" value="Chromosome"/>
</dbReference>
<protein>
    <submittedName>
        <fullName evidence="2">Uncharacterized protein</fullName>
    </submittedName>
</protein>
<organism evidence="2 3">
    <name type="scientific">Chloroherpeton thalassium (strain ATCC 35110 / GB-78)</name>
    <dbReference type="NCBI Taxonomy" id="517418"/>
    <lineage>
        <taxon>Bacteria</taxon>
        <taxon>Pseudomonadati</taxon>
        <taxon>Chlorobiota</taxon>
        <taxon>Chlorobiia</taxon>
        <taxon>Chlorobiales</taxon>
        <taxon>Chloroherpetonaceae</taxon>
        <taxon>Chloroherpeton</taxon>
    </lineage>
</organism>
<feature type="region of interest" description="Disordered" evidence="1">
    <location>
        <begin position="370"/>
        <end position="451"/>
    </location>
</feature>
<reference evidence="2 3" key="1">
    <citation type="submission" date="2008-06" db="EMBL/GenBank/DDBJ databases">
        <title>Complete sequence of Chloroherpeton thalassium ATCC 35110.</title>
        <authorList>
            <consortium name="US DOE Joint Genome Institute"/>
            <person name="Lucas S."/>
            <person name="Copeland A."/>
            <person name="Lapidus A."/>
            <person name="Glavina del Rio T."/>
            <person name="Dalin E."/>
            <person name="Tice H."/>
            <person name="Bruce D."/>
            <person name="Goodwin L."/>
            <person name="Pitluck S."/>
            <person name="Schmutz J."/>
            <person name="Larimer F."/>
            <person name="Land M."/>
            <person name="Hauser L."/>
            <person name="Kyrpides N."/>
            <person name="Mikhailova N."/>
            <person name="Liu Z."/>
            <person name="Li T."/>
            <person name="Zhao F."/>
            <person name="Overmann J."/>
            <person name="Bryant D.A."/>
            <person name="Richardson P."/>
        </authorList>
    </citation>
    <scope>NUCLEOTIDE SEQUENCE [LARGE SCALE GENOMIC DNA]</scope>
    <source>
        <strain evidence="3">ATCC 35110 / GB-78</strain>
    </source>
</reference>
<keyword evidence="3" id="KW-1185">Reference proteome</keyword>